<accession>A0A834SHA6</accession>
<sequence length="51" mass="6225">MNRTKIEDVKHNEGELWLGREMDDQRLRWRVVLVSWVLCVGDYLHEKARLM</sequence>
<evidence type="ECO:0000313" key="2">
    <source>
        <dbReference type="Proteomes" id="UP000634136"/>
    </source>
</evidence>
<evidence type="ECO:0000313" key="1">
    <source>
        <dbReference type="EMBL" id="KAF7803551.1"/>
    </source>
</evidence>
<name>A0A834SHA6_9FABA</name>
<dbReference type="Proteomes" id="UP000634136">
    <property type="component" value="Unassembled WGS sequence"/>
</dbReference>
<gene>
    <name evidence="1" type="ORF">G2W53_042662</name>
</gene>
<reference evidence="1" key="1">
    <citation type="submission" date="2020-09" db="EMBL/GenBank/DDBJ databases">
        <title>Genome-Enabled Discovery of Anthraquinone Biosynthesis in Senna tora.</title>
        <authorList>
            <person name="Kang S.-H."/>
            <person name="Pandey R.P."/>
            <person name="Lee C.-M."/>
            <person name="Sim J.-S."/>
            <person name="Jeong J.-T."/>
            <person name="Choi B.-S."/>
            <person name="Jung M."/>
            <person name="Ginzburg D."/>
            <person name="Zhao K."/>
            <person name="Won S.Y."/>
            <person name="Oh T.-J."/>
            <person name="Yu Y."/>
            <person name="Kim N.-H."/>
            <person name="Lee O.R."/>
            <person name="Lee T.-H."/>
            <person name="Bashyal P."/>
            <person name="Kim T.-S."/>
            <person name="Lee W.-H."/>
            <person name="Kawkins C."/>
            <person name="Kim C.-K."/>
            <person name="Kim J.S."/>
            <person name="Ahn B.O."/>
            <person name="Rhee S.Y."/>
            <person name="Sohng J.K."/>
        </authorList>
    </citation>
    <scope>NUCLEOTIDE SEQUENCE</scope>
    <source>
        <tissue evidence="1">Leaf</tissue>
    </source>
</reference>
<comment type="caution">
    <text evidence="1">The sequence shown here is derived from an EMBL/GenBank/DDBJ whole genome shotgun (WGS) entry which is preliminary data.</text>
</comment>
<dbReference type="EMBL" id="JAAIUW010000013">
    <property type="protein sequence ID" value="KAF7803551.1"/>
    <property type="molecule type" value="Genomic_DNA"/>
</dbReference>
<proteinExistence type="predicted"/>
<keyword evidence="2" id="KW-1185">Reference proteome</keyword>
<organism evidence="1 2">
    <name type="scientific">Senna tora</name>
    <dbReference type="NCBI Taxonomy" id="362788"/>
    <lineage>
        <taxon>Eukaryota</taxon>
        <taxon>Viridiplantae</taxon>
        <taxon>Streptophyta</taxon>
        <taxon>Embryophyta</taxon>
        <taxon>Tracheophyta</taxon>
        <taxon>Spermatophyta</taxon>
        <taxon>Magnoliopsida</taxon>
        <taxon>eudicotyledons</taxon>
        <taxon>Gunneridae</taxon>
        <taxon>Pentapetalae</taxon>
        <taxon>rosids</taxon>
        <taxon>fabids</taxon>
        <taxon>Fabales</taxon>
        <taxon>Fabaceae</taxon>
        <taxon>Caesalpinioideae</taxon>
        <taxon>Cassia clade</taxon>
        <taxon>Senna</taxon>
    </lineage>
</organism>
<protein>
    <submittedName>
        <fullName evidence="1">Uncharacterized protein</fullName>
    </submittedName>
</protein>
<dbReference type="AlphaFoldDB" id="A0A834SHA6"/>